<dbReference type="Proteomes" id="UP000294832">
    <property type="component" value="Unassembled WGS sequence"/>
</dbReference>
<dbReference type="PROSITE" id="PS50889">
    <property type="entry name" value="S4"/>
    <property type="match status" value="1"/>
</dbReference>
<gene>
    <name evidence="2" type="ORF">EDC91_102108</name>
</gene>
<protein>
    <submittedName>
        <fullName evidence="2">Ribosome-associated protein</fullName>
    </submittedName>
</protein>
<dbReference type="SUPFAM" id="SSF55174">
    <property type="entry name" value="Alpha-L RNA-binding motif"/>
    <property type="match status" value="1"/>
</dbReference>
<organism evidence="2 3">
    <name type="scientific">Shewanella fodinae</name>
    <dbReference type="NCBI Taxonomy" id="552357"/>
    <lineage>
        <taxon>Bacteria</taxon>
        <taxon>Pseudomonadati</taxon>
        <taxon>Pseudomonadota</taxon>
        <taxon>Gammaproteobacteria</taxon>
        <taxon>Alteromonadales</taxon>
        <taxon>Shewanellaceae</taxon>
        <taxon>Shewanella</taxon>
    </lineage>
</organism>
<keyword evidence="3" id="KW-1185">Reference proteome</keyword>
<dbReference type="Gene3D" id="3.10.290.10">
    <property type="entry name" value="RNA-binding S4 domain"/>
    <property type="match status" value="1"/>
</dbReference>
<dbReference type="OrthoDB" id="9802835at2"/>
<keyword evidence="1" id="KW-0694">RNA-binding</keyword>
<evidence type="ECO:0000313" key="3">
    <source>
        <dbReference type="Proteomes" id="UP000294832"/>
    </source>
</evidence>
<proteinExistence type="predicted"/>
<sequence length="76" mass="8223">MSQISEFSLRADEAFIELYKLLKAEGLSADGAEAKHVIAEGMVTVNGEVETRKRKKLQAGDLVSYQGKQVKVVAAA</sequence>
<evidence type="ECO:0000256" key="1">
    <source>
        <dbReference type="PROSITE-ProRule" id="PRU00182"/>
    </source>
</evidence>
<dbReference type="CDD" id="cd00165">
    <property type="entry name" value="S4"/>
    <property type="match status" value="1"/>
</dbReference>
<comment type="caution">
    <text evidence="2">The sequence shown here is derived from an EMBL/GenBank/DDBJ whole genome shotgun (WGS) entry which is preliminary data.</text>
</comment>
<evidence type="ECO:0000313" key="2">
    <source>
        <dbReference type="EMBL" id="TCN90196.1"/>
    </source>
</evidence>
<dbReference type="Pfam" id="PF13275">
    <property type="entry name" value="S4_2"/>
    <property type="match status" value="1"/>
</dbReference>
<name>A0A4R2FKP4_9GAMM</name>
<dbReference type="EMBL" id="SLWF01000002">
    <property type="protein sequence ID" value="TCN90196.1"/>
    <property type="molecule type" value="Genomic_DNA"/>
</dbReference>
<dbReference type="InterPro" id="IPR036986">
    <property type="entry name" value="S4_RNA-bd_sf"/>
</dbReference>
<dbReference type="RefSeq" id="WP_133037623.1">
    <property type="nucleotide sequence ID" value="NZ_BMXW01000001.1"/>
</dbReference>
<reference evidence="2 3" key="1">
    <citation type="submission" date="2019-03" db="EMBL/GenBank/DDBJ databases">
        <title>Freshwater and sediment microbial communities from various areas in North America, analyzing microbe dynamics in response to fracking.</title>
        <authorList>
            <person name="Lamendella R."/>
        </authorList>
    </citation>
    <scope>NUCLEOTIDE SEQUENCE [LARGE SCALE GENOMIC DNA]</scope>
    <source>
        <strain evidence="2 3">74A</strain>
    </source>
</reference>
<dbReference type="GO" id="GO:0003723">
    <property type="term" value="F:RNA binding"/>
    <property type="evidence" value="ECO:0007669"/>
    <property type="project" value="UniProtKB-KW"/>
</dbReference>
<accession>A0A4R2FKP4</accession>
<dbReference type="AlphaFoldDB" id="A0A4R2FKP4"/>